<evidence type="ECO:0000313" key="1">
    <source>
        <dbReference type="EMBL" id="QWL63004.1"/>
    </source>
</evidence>
<name>A0ABD7EPX7_AERJA</name>
<organism evidence="1 2">
    <name type="scientific">Aeromonas jandaei</name>
    <dbReference type="NCBI Taxonomy" id="650"/>
    <lineage>
        <taxon>Bacteria</taxon>
        <taxon>Pseudomonadati</taxon>
        <taxon>Pseudomonadota</taxon>
        <taxon>Gammaproteobacteria</taxon>
        <taxon>Aeromonadales</taxon>
        <taxon>Aeromonadaceae</taxon>
        <taxon>Aeromonas</taxon>
    </lineage>
</organism>
<dbReference type="RefSeq" id="WP_215801327.1">
    <property type="nucleotide sequence ID" value="NZ_CP053881.1"/>
</dbReference>
<proteinExistence type="predicted"/>
<dbReference type="AlphaFoldDB" id="A0ABD7EPX7"/>
<gene>
    <name evidence="1" type="ORF">HQ399_12450</name>
</gene>
<evidence type="ECO:0000313" key="2">
    <source>
        <dbReference type="Proteomes" id="UP000679312"/>
    </source>
</evidence>
<accession>A0ABD7EPX7</accession>
<sequence length="51" mass="5482">MKQRALAAQASNQLGHPNWLNVVDAALLCSWHGVDPASSEVLLGVLLGWDE</sequence>
<protein>
    <submittedName>
        <fullName evidence="1">Uncharacterized protein</fullName>
    </submittedName>
</protein>
<dbReference type="EMBL" id="CP053881">
    <property type="protein sequence ID" value="QWL63004.1"/>
    <property type="molecule type" value="Genomic_DNA"/>
</dbReference>
<reference evidence="1 2" key="1">
    <citation type="journal article" date="2021" name="Front. Microbiol.">
        <title>Prevalence and Genetic Analysis of Chromosomal mcr-3/7 in Aeromonas From U.S. Animal-Derived Samples.</title>
        <authorList>
            <person name="Wang Y."/>
            <person name="Hou N."/>
            <person name="Rasooly R."/>
            <person name="Gu Y."/>
            <person name="He X."/>
        </authorList>
    </citation>
    <scope>NUCLEOTIDE SEQUENCE [LARGE SCALE GENOMIC DNA]</scope>
    <source>
        <strain evidence="1 2">4608</strain>
    </source>
</reference>
<dbReference type="Proteomes" id="UP000679312">
    <property type="component" value="Chromosome"/>
</dbReference>